<comment type="caution">
    <text evidence="2">The sequence shown here is derived from an EMBL/GenBank/DDBJ whole genome shotgun (WGS) entry which is preliminary data.</text>
</comment>
<keyword evidence="3" id="KW-1185">Reference proteome</keyword>
<reference evidence="2 3" key="1">
    <citation type="journal article" date="2015" name="Genome Biol. Evol.">
        <title>Comparative Genomics of a Bacterivorous Green Alga Reveals Evolutionary Causalities and Consequences of Phago-Mixotrophic Mode of Nutrition.</title>
        <authorList>
            <person name="Burns J.A."/>
            <person name="Paasch A."/>
            <person name="Narechania A."/>
            <person name="Kim E."/>
        </authorList>
    </citation>
    <scope>NUCLEOTIDE SEQUENCE [LARGE SCALE GENOMIC DNA]</scope>
    <source>
        <strain evidence="2 3">PLY_AMNH</strain>
    </source>
</reference>
<gene>
    <name evidence="2" type="ORF">CYMTET_33665</name>
</gene>
<feature type="region of interest" description="Disordered" evidence="1">
    <location>
        <begin position="238"/>
        <end position="267"/>
    </location>
</feature>
<sequence length="287" mass="31916">MVSFQCPPDPSKNVSSAQTVFNQRAKSTSESSQDIRKRILETRVKRAQQGNEQPAPSQEGADVLVAAVSKDKFVTRIQKFFNTSLLDAAVTILSAEEGSPALSSQTLGNINSAGVVLIWMTLESLESAAFRLLVEELTRKVNYSFIPLIQEDRDWIECTLNSKDWEKLSREARTMLTISKANTVSNQLGDTDFEDLMMRIVQPVGNLRGLSQTEMYQRPKKKVGILKRATKQTIAKRVEPSSLQESFSHTKDGKAFKRAMGSRSNGPEELQKMAEELMQAHAMAMGG</sequence>
<feature type="compositionally biased region" description="Polar residues" evidence="1">
    <location>
        <begin position="12"/>
        <end position="32"/>
    </location>
</feature>
<dbReference type="AlphaFoldDB" id="A0AAE0KQQ5"/>
<feature type="region of interest" description="Disordered" evidence="1">
    <location>
        <begin position="1"/>
        <end position="34"/>
    </location>
</feature>
<protein>
    <recommendedName>
        <fullName evidence="4">TIR domain-containing protein</fullName>
    </recommendedName>
</protein>
<evidence type="ECO:0000256" key="1">
    <source>
        <dbReference type="SAM" id="MobiDB-lite"/>
    </source>
</evidence>
<evidence type="ECO:0008006" key="4">
    <source>
        <dbReference type="Google" id="ProtNLM"/>
    </source>
</evidence>
<dbReference type="EMBL" id="LGRX02020819">
    <property type="protein sequence ID" value="KAK3257237.1"/>
    <property type="molecule type" value="Genomic_DNA"/>
</dbReference>
<dbReference type="Proteomes" id="UP001190700">
    <property type="component" value="Unassembled WGS sequence"/>
</dbReference>
<evidence type="ECO:0000313" key="2">
    <source>
        <dbReference type="EMBL" id="KAK3257237.1"/>
    </source>
</evidence>
<accession>A0AAE0KQQ5</accession>
<evidence type="ECO:0000313" key="3">
    <source>
        <dbReference type="Proteomes" id="UP001190700"/>
    </source>
</evidence>
<name>A0AAE0KQQ5_9CHLO</name>
<proteinExistence type="predicted"/>
<organism evidence="2 3">
    <name type="scientific">Cymbomonas tetramitiformis</name>
    <dbReference type="NCBI Taxonomy" id="36881"/>
    <lineage>
        <taxon>Eukaryota</taxon>
        <taxon>Viridiplantae</taxon>
        <taxon>Chlorophyta</taxon>
        <taxon>Pyramimonadophyceae</taxon>
        <taxon>Pyramimonadales</taxon>
        <taxon>Pyramimonadaceae</taxon>
        <taxon>Cymbomonas</taxon>
    </lineage>
</organism>